<keyword evidence="1" id="KW-0812">Transmembrane</keyword>
<feature type="transmembrane region" description="Helical" evidence="1">
    <location>
        <begin position="166"/>
        <end position="188"/>
    </location>
</feature>
<feature type="transmembrane region" description="Helical" evidence="1">
    <location>
        <begin position="69"/>
        <end position="90"/>
    </location>
</feature>
<keyword evidence="1" id="KW-0472">Membrane</keyword>
<dbReference type="Proteomes" id="UP000199423">
    <property type="component" value="Unassembled WGS sequence"/>
</dbReference>
<accession>A0A1I7MTG0</accession>
<organism evidence="2 3">
    <name type="scientific">Hyphomicrobium facile</name>
    <dbReference type="NCBI Taxonomy" id="51670"/>
    <lineage>
        <taxon>Bacteria</taxon>
        <taxon>Pseudomonadati</taxon>
        <taxon>Pseudomonadota</taxon>
        <taxon>Alphaproteobacteria</taxon>
        <taxon>Hyphomicrobiales</taxon>
        <taxon>Hyphomicrobiaceae</taxon>
        <taxon>Hyphomicrobium</taxon>
    </lineage>
</organism>
<dbReference type="STRING" id="51670.SAMN04488557_0017"/>
<proteinExistence type="predicted"/>
<reference evidence="3" key="1">
    <citation type="submission" date="2016-10" db="EMBL/GenBank/DDBJ databases">
        <authorList>
            <person name="Varghese N."/>
            <person name="Submissions S."/>
        </authorList>
    </citation>
    <scope>NUCLEOTIDE SEQUENCE [LARGE SCALE GENOMIC DNA]</scope>
    <source>
        <strain evidence="3">DSM 1565</strain>
    </source>
</reference>
<dbReference type="EMBL" id="FPCH01000001">
    <property type="protein sequence ID" value="SFV25679.1"/>
    <property type="molecule type" value="Genomic_DNA"/>
</dbReference>
<evidence type="ECO:0000313" key="3">
    <source>
        <dbReference type="Proteomes" id="UP000199423"/>
    </source>
</evidence>
<feature type="transmembrane region" description="Helical" evidence="1">
    <location>
        <begin position="31"/>
        <end position="48"/>
    </location>
</feature>
<protein>
    <submittedName>
        <fullName evidence="2">Uncharacterized protein</fullName>
    </submittedName>
</protein>
<evidence type="ECO:0000313" key="2">
    <source>
        <dbReference type="EMBL" id="SFV25679.1"/>
    </source>
</evidence>
<keyword evidence="3" id="KW-1185">Reference proteome</keyword>
<dbReference type="RefSeq" id="WP_092862470.1">
    <property type="nucleotide sequence ID" value="NZ_FPCH01000001.1"/>
</dbReference>
<keyword evidence="1" id="KW-1133">Transmembrane helix</keyword>
<evidence type="ECO:0000256" key="1">
    <source>
        <dbReference type="SAM" id="Phobius"/>
    </source>
</evidence>
<dbReference type="OrthoDB" id="7932099at2"/>
<gene>
    <name evidence="2" type="ORF">SAMN04488557_0017</name>
</gene>
<sequence>MLSWTGWLFALAAAIFATILAAAANQPMLQMAAVAAVSIAIALIAIREHRQLNDVGAPASAVASSTARYLALIWAWGGLTLLVTYLFIIEARWAEWWQFFLGFAFAALASIGFSFLLDRDRAAGRTDATLVKFGRILLKAQVVGMVAGIISLFVDEKFPRAETHADWAGCNIFFFGALAIAAISLNAIRSPANA</sequence>
<dbReference type="AlphaFoldDB" id="A0A1I7MTG0"/>
<feature type="transmembrane region" description="Helical" evidence="1">
    <location>
        <begin position="136"/>
        <end position="154"/>
    </location>
</feature>
<feature type="transmembrane region" description="Helical" evidence="1">
    <location>
        <begin position="96"/>
        <end position="116"/>
    </location>
</feature>
<name>A0A1I7MTG0_9HYPH</name>